<dbReference type="Pfam" id="PF02836">
    <property type="entry name" value="Glyco_hydro_2_C"/>
    <property type="match status" value="1"/>
</dbReference>
<dbReference type="AlphaFoldDB" id="A0A1E5XMS2"/>
<dbReference type="Gene3D" id="3.20.20.80">
    <property type="entry name" value="Glycosidases"/>
    <property type="match status" value="1"/>
</dbReference>
<dbReference type="PANTHER" id="PTHR42732:SF2">
    <property type="entry name" value="BETA-MANNOSIDASE"/>
    <property type="match status" value="1"/>
</dbReference>
<dbReference type="Gene3D" id="2.60.40.10">
    <property type="entry name" value="Immunoglobulins"/>
    <property type="match status" value="1"/>
</dbReference>
<dbReference type="SUPFAM" id="SSF49303">
    <property type="entry name" value="beta-Galactosidase/glucuronidase domain"/>
    <property type="match status" value="1"/>
</dbReference>
<evidence type="ECO:0000256" key="2">
    <source>
        <dbReference type="ARBA" id="ARBA00022801"/>
    </source>
</evidence>
<feature type="region of interest" description="Disordered" evidence="4">
    <location>
        <begin position="759"/>
        <end position="782"/>
    </location>
</feature>
<keyword evidence="9" id="KW-1185">Reference proteome</keyword>
<accession>A0A1E5XMS2</accession>
<dbReference type="InterPro" id="IPR051913">
    <property type="entry name" value="GH2_Domain-Containing"/>
</dbReference>
<comment type="similarity">
    <text evidence="1">Belongs to the glycosyl hydrolase 2 family.</text>
</comment>
<dbReference type="InterPro" id="IPR013783">
    <property type="entry name" value="Ig-like_fold"/>
</dbReference>
<dbReference type="Proteomes" id="UP000095463">
    <property type="component" value="Unassembled WGS sequence"/>
</dbReference>
<comment type="caution">
    <text evidence="8">The sequence shown here is derived from an EMBL/GenBank/DDBJ whole genome shotgun (WGS) entry which is preliminary data.</text>
</comment>
<dbReference type="PANTHER" id="PTHR42732">
    <property type="entry name" value="BETA-GALACTOSIDASE"/>
    <property type="match status" value="1"/>
</dbReference>
<dbReference type="SUPFAM" id="SSF49785">
    <property type="entry name" value="Galactose-binding domain-like"/>
    <property type="match status" value="1"/>
</dbReference>
<dbReference type="InterPro" id="IPR006103">
    <property type="entry name" value="Glyco_hydro_2_cat"/>
</dbReference>
<evidence type="ECO:0000259" key="7">
    <source>
        <dbReference type="Pfam" id="PF02837"/>
    </source>
</evidence>
<dbReference type="GO" id="GO:0004553">
    <property type="term" value="F:hydrolase activity, hydrolyzing O-glycosyl compounds"/>
    <property type="evidence" value="ECO:0007669"/>
    <property type="project" value="InterPro"/>
</dbReference>
<dbReference type="InterPro" id="IPR008979">
    <property type="entry name" value="Galactose-bd-like_sf"/>
</dbReference>
<dbReference type="InterPro" id="IPR006104">
    <property type="entry name" value="Glyco_hydro_2_N"/>
</dbReference>
<dbReference type="Pfam" id="PF02837">
    <property type="entry name" value="Glyco_hydro_2_N"/>
    <property type="match status" value="1"/>
</dbReference>
<dbReference type="SUPFAM" id="SSF51445">
    <property type="entry name" value="(Trans)glycosidases"/>
    <property type="match status" value="1"/>
</dbReference>
<name>A0A1E5XMS2_9HYPH</name>
<reference evidence="8 9" key="1">
    <citation type="journal article" date="2015" name="Genome Announc.">
        <title>Genome Assemblies of Three Soil-Associated Devosia species: D. insulae, D. limi, and D. soli.</title>
        <authorList>
            <person name="Hassan Y.I."/>
            <person name="Lepp D."/>
            <person name="Zhou T."/>
        </authorList>
    </citation>
    <scope>NUCLEOTIDE SEQUENCE [LARGE SCALE GENOMIC DNA]</scope>
    <source>
        <strain evidence="8 9">DS-56</strain>
    </source>
</reference>
<dbReference type="GO" id="GO:0005975">
    <property type="term" value="P:carbohydrate metabolic process"/>
    <property type="evidence" value="ECO:0007669"/>
    <property type="project" value="InterPro"/>
</dbReference>
<evidence type="ECO:0000259" key="5">
    <source>
        <dbReference type="Pfam" id="PF00703"/>
    </source>
</evidence>
<dbReference type="RefSeq" id="WP_069910891.1">
    <property type="nucleotide sequence ID" value="NZ_LAJE02000247.1"/>
</dbReference>
<evidence type="ECO:0000313" key="9">
    <source>
        <dbReference type="Proteomes" id="UP000095463"/>
    </source>
</evidence>
<keyword evidence="3" id="KW-0326">Glycosidase</keyword>
<feature type="domain" description="Glycosyl hydrolases family 2 sugar binding" evidence="7">
    <location>
        <begin position="18"/>
        <end position="111"/>
    </location>
</feature>
<evidence type="ECO:0000259" key="6">
    <source>
        <dbReference type="Pfam" id="PF02836"/>
    </source>
</evidence>
<evidence type="ECO:0000256" key="4">
    <source>
        <dbReference type="SAM" id="MobiDB-lite"/>
    </source>
</evidence>
<evidence type="ECO:0000256" key="3">
    <source>
        <dbReference type="ARBA" id="ARBA00023295"/>
    </source>
</evidence>
<sequence length="914" mass="99621">MIGETTATKAGANAREEISLDGAWRFRLDGHGDWRNATVPGPWQAEFADLRHATGKAVYARQLSIPAAWQGREIALRFGAVNYFSEVRLNGRVLGTHEGGYLPFEFVIPAGTPAESALEVHVTLPSGDAEAYPDYPFGEIPHGKQSWYGPLGGIWQSVKLLSRDKRHVAHVAIDANPDSGEVALTLTRSAAAAGATVRATVGGVSAETTGASLTLKLDAPALWSTETPNLHTLKLELIAGGEVVDTTTHNFGFRKIETRDGKFFLNGQPLYLRGALDQDYYPDGICTPPSLAFLEDQLKKAKHLGLNLLRVHIKVPDPRYYEVADRLGVLIWTEIPNVQYFTAAAAQRMRDTMAGIIARDGNHPSIIAWTIINEDWGTRLIENADHRQWLKDTYDWLKAKDPRRLVVDNSACIPNFHVKTDINDYHYYRSVPERRAEWEKLTEEFAGAADWTWTPFGDGERRGDEPLVVSEFGVWGLPHPDQVKTAKGEEPWWAETGGNWGDGAAYPHGIQNRFATYHLDKVFQSFGDFITNVQWYQFANLKYEIESMRAHAPIQGYVITEMTDVHWEANGLLDINRNPRAFHDRFAEINNDTVIVPQLAHHAITSGDSLALSLKVATGGKAVPAGATLSWSVEGASGKLDVPATEGLAVADLGATTITLGGNTRVASIALKLEAGGKLLAKNEIQVSVYGKRAAGPAKIAAASPELAAFAKGLGYTVTTDTAAADLVLTHALGADDIEAMRHGARYLVLADGSVETHRNLRTDPPRAEPPTMPAGKERARHLGSETQLPNIGLVLRDGTLWRGDWIANFSWIKRTGAFATLPGGPLLDISFDRVVPHHVLTGFRSWEYEGLIDAGVVIGWINKPAATIARRTVGKGGLVVTTFRLTNDAPGTDPVAAALFDGLVTTTANLETD</sequence>
<dbReference type="InterPro" id="IPR036156">
    <property type="entry name" value="Beta-gal/glucu_dom_sf"/>
</dbReference>
<protein>
    <recommendedName>
        <fullName evidence="10">Glycosyl hydrolase</fullName>
    </recommendedName>
</protein>
<evidence type="ECO:0000256" key="1">
    <source>
        <dbReference type="ARBA" id="ARBA00007401"/>
    </source>
</evidence>
<dbReference type="OrthoDB" id="9758603at2"/>
<feature type="domain" description="Glycoside hydrolase family 2 immunoglobulin-like beta-sandwich" evidence="5">
    <location>
        <begin position="174"/>
        <end position="254"/>
    </location>
</feature>
<dbReference type="EMBL" id="LAJE02000247">
    <property type="protein sequence ID" value="OEO29878.1"/>
    <property type="molecule type" value="Genomic_DNA"/>
</dbReference>
<dbReference type="Gene3D" id="2.60.120.260">
    <property type="entry name" value="Galactose-binding domain-like"/>
    <property type="match status" value="1"/>
</dbReference>
<dbReference type="Pfam" id="PF00703">
    <property type="entry name" value="Glyco_hydro_2"/>
    <property type="match status" value="1"/>
</dbReference>
<proteinExistence type="inferred from homology"/>
<organism evidence="8 9">
    <name type="scientific">Devosia insulae DS-56</name>
    <dbReference type="NCBI Taxonomy" id="1116389"/>
    <lineage>
        <taxon>Bacteria</taxon>
        <taxon>Pseudomonadati</taxon>
        <taxon>Pseudomonadota</taxon>
        <taxon>Alphaproteobacteria</taxon>
        <taxon>Hyphomicrobiales</taxon>
        <taxon>Devosiaceae</taxon>
        <taxon>Devosia</taxon>
    </lineage>
</organism>
<dbReference type="InterPro" id="IPR017853">
    <property type="entry name" value="GH"/>
</dbReference>
<evidence type="ECO:0000313" key="8">
    <source>
        <dbReference type="EMBL" id="OEO29878.1"/>
    </source>
</evidence>
<keyword evidence="2" id="KW-0378">Hydrolase</keyword>
<feature type="domain" description="Glycoside hydrolase family 2 catalytic" evidence="6">
    <location>
        <begin position="256"/>
        <end position="475"/>
    </location>
</feature>
<dbReference type="InterPro" id="IPR006102">
    <property type="entry name" value="Ig-like_GH2"/>
</dbReference>
<evidence type="ECO:0008006" key="10">
    <source>
        <dbReference type="Google" id="ProtNLM"/>
    </source>
</evidence>
<gene>
    <name evidence="8" type="ORF">VW23_023835</name>
</gene>